<evidence type="ECO:0000259" key="9">
    <source>
        <dbReference type="Pfam" id="PF00266"/>
    </source>
</evidence>
<dbReference type="Gene3D" id="1.10.260.50">
    <property type="match status" value="1"/>
</dbReference>
<comment type="caution">
    <text evidence="10">The sequence shown here is derived from an EMBL/GenBank/DDBJ whole genome shotgun (WGS) entry which is preliminary data.</text>
</comment>
<dbReference type="SUPFAM" id="SSF53383">
    <property type="entry name" value="PLP-dependent transferases"/>
    <property type="match status" value="1"/>
</dbReference>
<dbReference type="Gene3D" id="3.40.640.10">
    <property type="entry name" value="Type I PLP-dependent aspartate aminotransferase-like (Major domain)"/>
    <property type="match status" value="1"/>
</dbReference>
<keyword evidence="6" id="KW-0408">Iron</keyword>
<evidence type="ECO:0000313" key="10">
    <source>
        <dbReference type="EMBL" id="RKW70617.1"/>
    </source>
</evidence>
<dbReference type="InterPro" id="IPR015421">
    <property type="entry name" value="PyrdxlP-dep_Trfase_major"/>
</dbReference>
<dbReference type="InterPro" id="IPR015422">
    <property type="entry name" value="PyrdxlP-dep_Trfase_small"/>
</dbReference>
<evidence type="ECO:0000256" key="8">
    <source>
        <dbReference type="ARBA" id="ARBA00050776"/>
    </source>
</evidence>
<dbReference type="GO" id="GO:0031071">
    <property type="term" value="F:cysteine desulfurase activity"/>
    <property type="evidence" value="ECO:0007669"/>
    <property type="project" value="UniProtKB-EC"/>
</dbReference>
<dbReference type="RefSeq" id="WP_121484641.1">
    <property type="nucleotide sequence ID" value="NZ_QQXL01000003.1"/>
</dbReference>
<dbReference type="InterPro" id="IPR000192">
    <property type="entry name" value="Aminotrans_V_dom"/>
</dbReference>
<dbReference type="PANTHER" id="PTHR11601">
    <property type="entry name" value="CYSTEINE DESULFURYLASE FAMILY MEMBER"/>
    <property type="match status" value="1"/>
</dbReference>
<evidence type="ECO:0000256" key="4">
    <source>
        <dbReference type="ARBA" id="ARBA00022723"/>
    </source>
</evidence>
<keyword evidence="7" id="KW-0411">Iron-sulfur</keyword>
<keyword evidence="5" id="KW-0663">Pyridoxal phosphate</keyword>
<comment type="cofactor">
    <cofactor evidence="1">
        <name>pyridoxal 5'-phosphate</name>
        <dbReference type="ChEBI" id="CHEBI:597326"/>
    </cofactor>
</comment>
<gene>
    <name evidence="10" type="ORF">DWQ67_05710</name>
</gene>
<feature type="domain" description="Aminotransferase class V" evidence="9">
    <location>
        <begin position="301"/>
        <end position="378"/>
    </location>
</feature>
<dbReference type="AlphaFoldDB" id="A0A496PJH4"/>
<keyword evidence="11" id="KW-1185">Reference proteome</keyword>
<dbReference type="EMBL" id="QQXL01000003">
    <property type="protein sequence ID" value="RKW70617.1"/>
    <property type="molecule type" value="Genomic_DNA"/>
</dbReference>
<sequence length="400" mass="39776">MIHLDAAATQPVRPEILAAVLPLFTEQFGNPASHHEAGEAAGRALDWARSVAAQALGVRPGRVIFTSGGTESNAMALHGLALARPRGRHVLVSAIEHPSVLRAAAQLGRWHGFEVQTIPVGLSGVVDPADVAARLRPDTTLVALMAVNNEVGTVQPVPDVARLAHAAGARVHVDAVQAGTWLGLEHLAAAADTLAVSGHKLGGMKGAGLLALGRGIELEPLLDGGGQEDGRRSGTVNVPGAVSTALALKAAAEDVAAYASGVAACGQEPGKRMAGVVLGGLAGALGGLGGPGVVQASLSGDAERRVPGIVSFVFDGVHAESVLIELGRRGVLASSGSACAAGSSEPSEVLTAMGWDAPAALGALRLSFSPSAPAADLEAAAGAVVESVLAVAGRGANAGR</sequence>
<name>A0A496PJH4_9MICC</name>
<dbReference type="GO" id="GO:0051536">
    <property type="term" value="F:iron-sulfur cluster binding"/>
    <property type="evidence" value="ECO:0007669"/>
    <property type="project" value="UniProtKB-KW"/>
</dbReference>
<evidence type="ECO:0000313" key="11">
    <source>
        <dbReference type="Proteomes" id="UP000273119"/>
    </source>
</evidence>
<reference evidence="10" key="1">
    <citation type="submission" date="2018-07" db="EMBL/GenBank/DDBJ databases">
        <title>Arthrobacter sp. nov., isolated from raw cow's milk with high bacterial count.</title>
        <authorList>
            <person name="Hahne J."/>
            <person name="Isele D."/>
            <person name="Lipski A."/>
        </authorList>
    </citation>
    <scope>NUCLEOTIDE SEQUENCE [LARGE SCALE GENOMIC DNA]</scope>
    <source>
        <strain evidence="10">JZ R-183</strain>
    </source>
</reference>
<evidence type="ECO:0000256" key="5">
    <source>
        <dbReference type="ARBA" id="ARBA00022898"/>
    </source>
</evidence>
<dbReference type="Gene3D" id="3.90.1150.10">
    <property type="entry name" value="Aspartate Aminotransferase, domain 1"/>
    <property type="match status" value="1"/>
</dbReference>
<comment type="catalytic activity">
    <reaction evidence="8">
        <text>(sulfur carrier)-H + L-cysteine = (sulfur carrier)-SH + L-alanine</text>
        <dbReference type="Rhea" id="RHEA:43892"/>
        <dbReference type="Rhea" id="RHEA-COMP:14737"/>
        <dbReference type="Rhea" id="RHEA-COMP:14739"/>
        <dbReference type="ChEBI" id="CHEBI:29917"/>
        <dbReference type="ChEBI" id="CHEBI:35235"/>
        <dbReference type="ChEBI" id="CHEBI:57972"/>
        <dbReference type="ChEBI" id="CHEBI:64428"/>
        <dbReference type="EC" id="2.8.1.7"/>
    </reaction>
</comment>
<accession>A0A496PJH4</accession>
<evidence type="ECO:0000256" key="6">
    <source>
        <dbReference type="ARBA" id="ARBA00023004"/>
    </source>
</evidence>
<dbReference type="GO" id="GO:0046872">
    <property type="term" value="F:metal ion binding"/>
    <property type="evidence" value="ECO:0007669"/>
    <property type="project" value="UniProtKB-KW"/>
</dbReference>
<keyword evidence="4" id="KW-0479">Metal-binding</keyword>
<dbReference type="InterPro" id="IPR015424">
    <property type="entry name" value="PyrdxlP-dep_Trfase"/>
</dbReference>
<evidence type="ECO:0000256" key="3">
    <source>
        <dbReference type="ARBA" id="ARBA00022679"/>
    </source>
</evidence>
<dbReference type="PIRSF" id="PIRSF005572">
    <property type="entry name" value="NifS"/>
    <property type="match status" value="1"/>
</dbReference>
<evidence type="ECO:0000256" key="2">
    <source>
        <dbReference type="ARBA" id="ARBA00006490"/>
    </source>
</evidence>
<evidence type="ECO:0000256" key="1">
    <source>
        <dbReference type="ARBA" id="ARBA00001933"/>
    </source>
</evidence>
<feature type="domain" description="Aminotransferase class V" evidence="9">
    <location>
        <begin position="2"/>
        <end position="251"/>
    </location>
</feature>
<dbReference type="InterPro" id="IPR016454">
    <property type="entry name" value="Cysteine_dSase"/>
</dbReference>
<dbReference type="PANTHER" id="PTHR11601:SF34">
    <property type="entry name" value="CYSTEINE DESULFURASE"/>
    <property type="match status" value="1"/>
</dbReference>
<proteinExistence type="inferred from homology"/>
<protein>
    <submittedName>
        <fullName evidence="10">Cysteine desulfurase</fullName>
    </submittedName>
</protein>
<keyword evidence="3" id="KW-0808">Transferase</keyword>
<evidence type="ECO:0000256" key="7">
    <source>
        <dbReference type="ARBA" id="ARBA00023014"/>
    </source>
</evidence>
<dbReference type="Pfam" id="PF00266">
    <property type="entry name" value="Aminotran_5"/>
    <property type="match status" value="2"/>
</dbReference>
<organism evidence="10 11">
    <name type="scientific">Galactobacter caseinivorans</name>
    <dbReference type="NCBI Taxonomy" id="2676123"/>
    <lineage>
        <taxon>Bacteria</taxon>
        <taxon>Bacillati</taxon>
        <taxon>Actinomycetota</taxon>
        <taxon>Actinomycetes</taxon>
        <taxon>Micrococcales</taxon>
        <taxon>Micrococcaceae</taxon>
        <taxon>Galactobacter</taxon>
    </lineage>
</organism>
<comment type="similarity">
    <text evidence="2">Belongs to the class-V pyridoxal-phosphate-dependent aminotransferase family. NifS/IscS subfamily.</text>
</comment>
<dbReference type="Proteomes" id="UP000273119">
    <property type="component" value="Unassembled WGS sequence"/>
</dbReference>